<dbReference type="STRING" id="570521.SAMN04488508_10812"/>
<dbReference type="AlphaFoldDB" id="A0A1M6IQG6"/>
<protein>
    <recommendedName>
        <fullName evidence="6">Sporulation related domain-containing protein</fullName>
    </recommendedName>
</protein>
<evidence type="ECO:0000256" key="2">
    <source>
        <dbReference type="SAM" id="MobiDB-lite"/>
    </source>
</evidence>
<evidence type="ECO:0008006" key="6">
    <source>
        <dbReference type="Google" id="ProtNLM"/>
    </source>
</evidence>
<dbReference type="Proteomes" id="UP000184432">
    <property type="component" value="Unassembled WGS sequence"/>
</dbReference>
<dbReference type="EMBL" id="FQYP01000008">
    <property type="protein sequence ID" value="SHJ36700.1"/>
    <property type="molecule type" value="Genomic_DNA"/>
</dbReference>
<dbReference type="OrthoDB" id="1119072at2"/>
<dbReference type="RefSeq" id="WP_073318758.1">
    <property type="nucleotide sequence ID" value="NZ_FQYP01000008.1"/>
</dbReference>
<keyword evidence="3" id="KW-0472">Membrane</keyword>
<evidence type="ECO:0000256" key="3">
    <source>
        <dbReference type="SAM" id="Phobius"/>
    </source>
</evidence>
<reference evidence="5" key="1">
    <citation type="submission" date="2016-11" db="EMBL/GenBank/DDBJ databases">
        <authorList>
            <person name="Varghese N."/>
            <person name="Submissions S."/>
        </authorList>
    </citation>
    <scope>NUCLEOTIDE SEQUENCE [LARGE SCALE GENOMIC DNA]</scope>
    <source>
        <strain evidence="5">DSM 22623</strain>
    </source>
</reference>
<gene>
    <name evidence="4" type="ORF">SAMN04488508_10812</name>
</gene>
<organism evidence="4 5">
    <name type="scientific">Aquimarina spongiae</name>
    <dbReference type="NCBI Taxonomy" id="570521"/>
    <lineage>
        <taxon>Bacteria</taxon>
        <taxon>Pseudomonadati</taxon>
        <taxon>Bacteroidota</taxon>
        <taxon>Flavobacteriia</taxon>
        <taxon>Flavobacteriales</taxon>
        <taxon>Flavobacteriaceae</taxon>
        <taxon>Aquimarina</taxon>
    </lineage>
</organism>
<name>A0A1M6IQG6_9FLAO</name>
<keyword evidence="3" id="KW-0812">Transmembrane</keyword>
<evidence type="ECO:0000313" key="5">
    <source>
        <dbReference type="Proteomes" id="UP000184432"/>
    </source>
</evidence>
<feature type="compositionally biased region" description="Basic and acidic residues" evidence="2">
    <location>
        <begin position="20"/>
        <end position="34"/>
    </location>
</feature>
<proteinExistence type="predicted"/>
<accession>A0A1M6IQG6</accession>
<feature type="coiled-coil region" evidence="1">
    <location>
        <begin position="77"/>
        <end position="104"/>
    </location>
</feature>
<keyword evidence="5" id="KW-1185">Reference proteome</keyword>
<sequence length="200" mass="22811">MPFITDEELQDLKTQVEQAEESKRSSEYMRDKAVKDEKENSRKFKIATIILGILALLGIAGTVYFMNFNTPANMISQKDHKEKIGVLENKITELEGTLQNLSMNQELQAEDSGDAGTLDDKVVYAVQIGAFEEKNLSLYSDNFVNFKEIKSEGFNKYALGNFETLNEAKKFRRELVKLGFRNAFIGSYQNGKRVKIEEAW</sequence>
<evidence type="ECO:0000256" key="1">
    <source>
        <dbReference type="SAM" id="Coils"/>
    </source>
</evidence>
<feature type="region of interest" description="Disordered" evidence="2">
    <location>
        <begin position="1"/>
        <end position="34"/>
    </location>
</feature>
<keyword evidence="3" id="KW-1133">Transmembrane helix</keyword>
<feature type="transmembrane region" description="Helical" evidence="3">
    <location>
        <begin position="46"/>
        <end position="66"/>
    </location>
</feature>
<evidence type="ECO:0000313" key="4">
    <source>
        <dbReference type="EMBL" id="SHJ36700.1"/>
    </source>
</evidence>
<keyword evidence="1" id="KW-0175">Coiled coil</keyword>